<keyword evidence="3" id="KW-1185">Reference proteome</keyword>
<gene>
    <name evidence="2" type="ORF">PQ477_14685</name>
</gene>
<accession>A0ABY7W2R8</accession>
<evidence type="ECO:0000256" key="1">
    <source>
        <dbReference type="SAM" id="SignalP"/>
    </source>
</evidence>
<keyword evidence="1" id="KW-0732">Signal</keyword>
<evidence type="ECO:0000313" key="2">
    <source>
        <dbReference type="EMBL" id="WDF02739.1"/>
    </source>
</evidence>
<dbReference type="Proteomes" id="UP001215143">
    <property type="component" value="Chromosome"/>
</dbReference>
<sequence length="263" mass="28691">MKKALSLFSIGLLSVALTACNSTNDAAQAEIESVETQNVSPVEEVEDEVEVDIEETPEVDTTEASLHLEIQELVLSNPEIFPVQKLTGNGGGSHVFEISSNGMTAFELENTNASSNYIVRVEDVETGTDSMSLVNEIGNYSGKAIMQLDEGEYILQTKSDGDWTVTIHPAYSIEIDESTVWEGVGDSFIGPIVLSDGLYELIFSHDGDSNFIARRYDGLGNSIDSLVNEIGPYEGNHITTAYEGMVIYISIKADGNWKFELDQ</sequence>
<feature type="signal peptide" evidence="1">
    <location>
        <begin position="1"/>
        <end position="19"/>
    </location>
</feature>
<reference evidence="2 3" key="1">
    <citation type="submission" date="2023-02" db="EMBL/GenBank/DDBJ databases">
        <authorList>
            <person name="Liu G."/>
        </authorList>
    </citation>
    <scope>NUCLEOTIDE SEQUENCE [LARGE SCALE GENOMIC DNA]</scope>
    <source>
        <strain evidence="2 3">DSM 23008</strain>
    </source>
</reference>
<dbReference type="PROSITE" id="PS51257">
    <property type="entry name" value="PROKAR_LIPOPROTEIN"/>
    <property type="match status" value="1"/>
</dbReference>
<proteinExistence type="predicted"/>
<feature type="chain" id="PRO_5046605172" description="Lipoprotein" evidence="1">
    <location>
        <begin position="20"/>
        <end position="263"/>
    </location>
</feature>
<evidence type="ECO:0008006" key="4">
    <source>
        <dbReference type="Google" id="ProtNLM"/>
    </source>
</evidence>
<protein>
    <recommendedName>
        <fullName evidence="4">Lipoprotein</fullName>
    </recommendedName>
</protein>
<name>A0ABY7W2R8_9BACI</name>
<evidence type="ECO:0000313" key="3">
    <source>
        <dbReference type="Proteomes" id="UP001215143"/>
    </source>
</evidence>
<dbReference type="RefSeq" id="WP_274272319.1">
    <property type="nucleotide sequence ID" value="NZ_CP117834.1"/>
</dbReference>
<dbReference type="EMBL" id="CP117834">
    <property type="protein sequence ID" value="WDF02739.1"/>
    <property type="molecule type" value="Genomic_DNA"/>
</dbReference>
<organism evidence="2 3">
    <name type="scientific">Shouchella hunanensis</name>
    <dbReference type="NCBI Taxonomy" id="766894"/>
    <lineage>
        <taxon>Bacteria</taxon>
        <taxon>Bacillati</taxon>
        <taxon>Bacillota</taxon>
        <taxon>Bacilli</taxon>
        <taxon>Bacillales</taxon>
        <taxon>Bacillaceae</taxon>
        <taxon>Shouchella</taxon>
    </lineage>
</organism>